<dbReference type="AlphaFoldDB" id="A0A6C7E569"/>
<dbReference type="Proteomes" id="UP000011863">
    <property type="component" value="Chromosome"/>
</dbReference>
<keyword evidence="3" id="KW-1185">Reference proteome</keyword>
<proteinExistence type="predicted"/>
<evidence type="ECO:0000313" key="3">
    <source>
        <dbReference type="Proteomes" id="UP000011863"/>
    </source>
</evidence>
<gene>
    <name evidence="2" type="ORF">YM304_13190</name>
</gene>
<evidence type="ECO:0000313" key="2">
    <source>
        <dbReference type="EMBL" id="BAN01633.1"/>
    </source>
</evidence>
<dbReference type="Pfam" id="PF18480">
    <property type="entry name" value="DUF5615"/>
    <property type="match status" value="1"/>
</dbReference>
<protein>
    <recommendedName>
        <fullName evidence="1">DUF5615 domain-containing protein</fullName>
    </recommendedName>
</protein>
<dbReference type="InterPro" id="IPR041049">
    <property type="entry name" value="DUF5615"/>
</dbReference>
<dbReference type="EMBL" id="AP012057">
    <property type="protein sequence ID" value="BAN01633.1"/>
    <property type="molecule type" value="Genomic_DNA"/>
</dbReference>
<feature type="domain" description="DUF5615" evidence="1">
    <location>
        <begin position="1"/>
        <end position="110"/>
    </location>
</feature>
<dbReference type="KEGG" id="aym:YM304_13190"/>
<sequence length="116" mass="12694">MKLLVDAQLPVRLAELLGDMGHDVIHTSSLPLGNRTPDSVISSFADGERRIVITKDQDFVDGHLLAESPAKLLLVSTGNIQNDDLLALFVVTEQSIAKAFEQADFVEINRDTITTH</sequence>
<reference evidence="2 3" key="1">
    <citation type="journal article" date="2013" name="Int. J. Syst. Evol. Microbiol.">
        <title>Ilumatobacter nonamiense sp. nov. and Ilumatobacter coccineum sp. nov., isolated from seashore sand.</title>
        <authorList>
            <person name="Matsumoto A."/>
            <person name="Kasai H."/>
            <person name="Matsuo Y."/>
            <person name="Shizuri Y."/>
            <person name="Ichikawa N."/>
            <person name="Fujita N."/>
            <person name="Omura S."/>
            <person name="Takahashi Y."/>
        </authorList>
    </citation>
    <scope>NUCLEOTIDE SEQUENCE [LARGE SCALE GENOMIC DNA]</scope>
    <source>
        <strain evidence="3">NBRC 103263 / KCTC 29153 / YM16-304</strain>
    </source>
</reference>
<dbReference type="RefSeq" id="WP_015440880.1">
    <property type="nucleotide sequence ID" value="NC_020520.1"/>
</dbReference>
<evidence type="ECO:0000259" key="1">
    <source>
        <dbReference type="Pfam" id="PF18480"/>
    </source>
</evidence>
<accession>A0A6C7E569</accession>
<name>A0A6C7E569_ILUCY</name>
<dbReference type="OrthoDB" id="334367at2"/>
<organism evidence="2 3">
    <name type="scientific">Ilumatobacter coccineus (strain NBRC 103263 / KCTC 29153 / YM16-304)</name>
    <dbReference type="NCBI Taxonomy" id="1313172"/>
    <lineage>
        <taxon>Bacteria</taxon>
        <taxon>Bacillati</taxon>
        <taxon>Actinomycetota</taxon>
        <taxon>Acidimicrobiia</taxon>
        <taxon>Acidimicrobiales</taxon>
        <taxon>Ilumatobacteraceae</taxon>
        <taxon>Ilumatobacter</taxon>
    </lineage>
</organism>